<dbReference type="GO" id="GO:0070545">
    <property type="term" value="C:PeBoW complex"/>
    <property type="evidence" value="ECO:0007669"/>
    <property type="project" value="TreeGrafter"/>
</dbReference>
<gene>
    <name evidence="4" type="primary">NOP7</name>
    <name evidence="7" type="ORF">PFL1_03372</name>
</gene>
<feature type="domain" description="BRCT" evidence="6">
    <location>
        <begin position="381"/>
        <end position="481"/>
    </location>
</feature>
<organism evidence="7 8">
    <name type="scientific">Pseudozyma flocculosa PF-1</name>
    <dbReference type="NCBI Taxonomy" id="1277687"/>
    <lineage>
        <taxon>Eukaryota</taxon>
        <taxon>Fungi</taxon>
        <taxon>Dikarya</taxon>
        <taxon>Basidiomycota</taxon>
        <taxon>Ustilaginomycotina</taxon>
        <taxon>Ustilaginomycetes</taxon>
        <taxon>Ustilaginales</taxon>
        <taxon>Ustilaginaceae</taxon>
        <taxon>Pseudozyma</taxon>
    </lineage>
</organism>
<proteinExistence type="inferred from homology"/>
<comment type="subcellular location">
    <subcellularLocation>
        <location evidence="4">Nucleus</location>
        <location evidence="4">Nucleolus</location>
    </subcellularLocation>
    <subcellularLocation>
        <location evidence="4">Nucleus</location>
        <location evidence="4">Nucleoplasm</location>
    </subcellularLocation>
</comment>
<keyword evidence="1 4" id="KW-0690">Ribosome biogenesis</keyword>
<evidence type="ECO:0000256" key="3">
    <source>
        <dbReference type="ARBA" id="ARBA00023242"/>
    </source>
</evidence>
<dbReference type="PROSITE" id="PS50172">
    <property type="entry name" value="BRCT"/>
    <property type="match status" value="1"/>
</dbReference>
<dbReference type="eggNOG" id="KOG2481">
    <property type="taxonomic scope" value="Eukaryota"/>
</dbReference>
<dbReference type="GO" id="GO:0030687">
    <property type="term" value="C:preribosome, large subunit precursor"/>
    <property type="evidence" value="ECO:0007669"/>
    <property type="project" value="UniProtKB-UniRule"/>
</dbReference>
<dbReference type="GO" id="GO:0043021">
    <property type="term" value="F:ribonucleoprotein complex binding"/>
    <property type="evidence" value="ECO:0007669"/>
    <property type="project" value="UniProtKB-UniRule"/>
</dbReference>
<keyword evidence="3 4" id="KW-0539">Nucleus</keyword>
<dbReference type="CDD" id="cd17709">
    <property type="entry name" value="BRCT_pescadillo_like"/>
    <property type="match status" value="1"/>
</dbReference>
<evidence type="ECO:0000313" key="8">
    <source>
        <dbReference type="Proteomes" id="UP000053664"/>
    </source>
</evidence>
<reference evidence="7 8" key="1">
    <citation type="journal article" date="2013" name="Plant Cell">
        <title>The transition from a phytopathogenic smut ancestor to an anamorphic biocontrol agent deciphered by comparative whole-genome analysis.</title>
        <authorList>
            <person name="Lefebvre F."/>
            <person name="Joly D.L."/>
            <person name="Labbe C."/>
            <person name="Teichmann B."/>
            <person name="Linning R."/>
            <person name="Belzile F."/>
            <person name="Bakkeren G."/>
            <person name="Belanger R.R."/>
        </authorList>
    </citation>
    <scope>NUCLEOTIDE SEQUENCE [LARGE SCALE GENOMIC DNA]</scope>
    <source>
        <strain evidence="7 8">PF-1</strain>
    </source>
</reference>
<accession>A0A061H8Z2</accession>
<feature type="compositionally biased region" description="Acidic residues" evidence="5">
    <location>
        <begin position="514"/>
        <end position="550"/>
    </location>
</feature>
<feature type="compositionally biased region" description="Basic and acidic residues" evidence="5">
    <location>
        <begin position="676"/>
        <end position="695"/>
    </location>
</feature>
<dbReference type="KEGG" id="pfp:PFL1_03372"/>
<dbReference type="GeneID" id="19317482"/>
<keyword evidence="2 4" id="KW-0698">rRNA processing</keyword>
<feature type="compositionally biased region" description="Gly residues" evidence="5">
    <location>
        <begin position="633"/>
        <end position="643"/>
    </location>
</feature>
<evidence type="ECO:0000256" key="1">
    <source>
        <dbReference type="ARBA" id="ARBA00022517"/>
    </source>
</evidence>
<dbReference type="InterPro" id="IPR036420">
    <property type="entry name" value="BRCT_dom_sf"/>
</dbReference>
<dbReference type="GO" id="GO:0003723">
    <property type="term" value="F:RNA binding"/>
    <property type="evidence" value="ECO:0007669"/>
    <property type="project" value="TreeGrafter"/>
</dbReference>
<dbReference type="PANTHER" id="PTHR12221">
    <property type="entry name" value="PESCADILLO - RELATED"/>
    <property type="match status" value="1"/>
</dbReference>
<comment type="similarity">
    <text evidence="4">Belongs to the pescadillo family.</text>
</comment>
<comment type="subunit">
    <text evidence="4">Component of the NOP7 complex, composed of ERB1, NOP7 and YTM1. Within the NOP7 complex ERB1 appears to interact directly with NOP7 and YTM1. The NOP7 complex also associates with the 66S pre-ribosome.</text>
</comment>
<dbReference type="AlphaFoldDB" id="A0A061H8Z2"/>
<dbReference type="HOGENOM" id="CLU_019619_1_1_1"/>
<dbReference type="GO" id="GO:0005654">
    <property type="term" value="C:nucleoplasm"/>
    <property type="evidence" value="ECO:0007669"/>
    <property type="project" value="UniProtKB-SubCell"/>
</dbReference>
<dbReference type="Proteomes" id="UP000053664">
    <property type="component" value="Unassembled WGS sequence"/>
</dbReference>
<feature type="region of interest" description="Disordered" evidence="5">
    <location>
        <begin position="313"/>
        <end position="362"/>
    </location>
</feature>
<dbReference type="GO" id="GO:0000463">
    <property type="term" value="P:maturation of LSU-rRNA from tricistronic rRNA transcript (SSU-rRNA, 5.8S rRNA, LSU-rRNA)"/>
    <property type="evidence" value="ECO:0007669"/>
    <property type="project" value="UniProtKB-UniRule"/>
</dbReference>
<dbReference type="SUPFAM" id="SSF52113">
    <property type="entry name" value="BRCT domain"/>
    <property type="match status" value="1"/>
</dbReference>
<comment type="function">
    <text evidence="4">Component of the NOP7 complex, which is required for maturation of the 25S and 5.8S ribosomal RNAs and formation of the 60S ribosome.</text>
</comment>
<dbReference type="RefSeq" id="XP_007879080.1">
    <property type="nucleotide sequence ID" value="XM_007880889.1"/>
</dbReference>
<dbReference type="FunFam" id="3.40.50.10190:FF:000073">
    <property type="entry name" value="Pescadillo homolog"/>
    <property type="match status" value="1"/>
</dbReference>
<feature type="region of interest" description="Disordered" evidence="5">
    <location>
        <begin position="626"/>
        <end position="707"/>
    </location>
</feature>
<dbReference type="InterPro" id="IPR010613">
    <property type="entry name" value="PES"/>
</dbReference>
<feature type="compositionally biased region" description="Basic residues" evidence="5">
    <location>
        <begin position="696"/>
        <end position="707"/>
    </location>
</feature>
<evidence type="ECO:0000259" key="6">
    <source>
        <dbReference type="PROSITE" id="PS50172"/>
    </source>
</evidence>
<name>A0A061H8Z2_9BASI</name>
<feature type="region of interest" description="Disordered" evidence="5">
    <location>
        <begin position="508"/>
        <end position="572"/>
    </location>
</feature>
<protein>
    <recommendedName>
        <fullName evidence="4">Pescadillo homolog</fullName>
    </recommendedName>
    <alternativeName>
        <fullName evidence="4">Nucleolar protein 7 homolog</fullName>
    </alternativeName>
</protein>
<dbReference type="EMBL" id="KE361632">
    <property type="protein sequence ID" value="EPQ29083.1"/>
    <property type="molecule type" value="Genomic_DNA"/>
</dbReference>
<dbReference type="Gene3D" id="3.40.50.10190">
    <property type="entry name" value="BRCT domain"/>
    <property type="match status" value="1"/>
</dbReference>
<evidence type="ECO:0000256" key="2">
    <source>
        <dbReference type="ARBA" id="ARBA00022552"/>
    </source>
</evidence>
<dbReference type="GO" id="GO:0000466">
    <property type="term" value="P:maturation of 5.8S rRNA from tricistronic rRNA transcript (SSU-rRNA, 5.8S rRNA, LSU-rRNA)"/>
    <property type="evidence" value="ECO:0007669"/>
    <property type="project" value="UniProtKB-UniRule"/>
</dbReference>
<dbReference type="PANTHER" id="PTHR12221:SF6">
    <property type="entry name" value="PESCADILLO HOMOLOG"/>
    <property type="match status" value="1"/>
</dbReference>
<sequence length="707" mass="76644">MARMRKKGRSGAAKNYITRNRALKKLQVTLADFRRLCILKGIFPRQPKNVKKANRGKTAPTTFFYAKDIAYLAHEPVIQKLREHKTFAKKLSKAIGRKEWQLAKNLHDNKPVYRLDHIIKERYPTFDDSLKDIDDALSLLTLFANLPASERVHADVVSNCARLCAEWQLYVMKAKALRKVFLSIKGVYFQAEVRGQTITWLVPYMFTQNIPSDIDFRIMMTFLELYQTLLGFVLFKLYTDENLVYPPKFDQDKDAAGAGVGALTLDAASAAVLRGENASGDASASASGSGQEAAKKLSQKVIKKQIREISRSGAAAGGADAMSEVQEDDTVGAEASTTAGDEADERFVEQPSKTADDQEQSGAGLTTLAEIQAASAEGDGAATTLFTPYTFYISRECPRPILEFVLKSFGASAAKVGWDEVAGAGSAVSETDARITHHIVDRPIPANGRKKYGGARVFVQPQWIVDCANARRLLPTEPYGPGQTLPPHLSPFVDSAEVARRGGYVPAEARAELGIEDEQEQGSDDDSSDEDADVDDGDGSMVDEDEDEADADGKSAVQGKDKAKVKAKAASVDVSKRPALAALLADPLDAASAGLLDAAELEAEAVGGEDALDEVRTKHEAAIKAARKQAKAVGGGARSGRQGGKSEDDEAKEMAQMMMSNRSRKLYNKLSYSANKRSEEKTKLEQKKKALDKAGKKQVKAKAAGRA</sequence>
<evidence type="ECO:0000256" key="4">
    <source>
        <dbReference type="HAMAP-Rule" id="MF_03028"/>
    </source>
</evidence>
<evidence type="ECO:0000313" key="7">
    <source>
        <dbReference type="EMBL" id="EPQ29083.1"/>
    </source>
</evidence>
<dbReference type="InterPro" id="IPR001357">
    <property type="entry name" value="BRCT_dom"/>
</dbReference>
<dbReference type="OrthoDB" id="10264910at2759"/>
<dbReference type="Pfam" id="PF06732">
    <property type="entry name" value="Pescadillo_N"/>
    <property type="match status" value="1"/>
</dbReference>
<dbReference type="HAMAP" id="MF_03028">
    <property type="entry name" value="Pescadillo"/>
    <property type="match status" value="1"/>
</dbReference>
<evidence type="ECO:0000256" key="5">
    <source>
        <dbReference type="SAM" id="MobiDB-lite"/>
    </source>
</evidence>